<dbReference type="Proteomes" id="UP000245778">
    <property type="component" value="Unassembled WGS sequence"/>
</dbReference>
<organism evidence="1 2">
    <name type="scientific">Intestinimonas butyriciproducens</name>
    <dbReference type="NCBI Taxonomy" id="1297617"/>
    <lineage>
        <taxon>Bacteria</taxon>
        <taxon>Bacillati</taxon>
        <taxon>Bacillota</taxon>
        <taxon>Clostridia</taxon>
        <taxon>Eubacteriales</taxon>
        <taxon>Intestinimonas</taxon>
    </lineage>
</organism>
<sequence>MEKYGLTDETIEILTGKAEKIMSYYDSYKLDAREWKNYGKHRVYVTVSGYHGDDLQKTYKLAWVDMDNEQKITWQY</sequence>
<name>A0A2U1BEG5_9FIRM</name>
<gene>
    <name evidence="1" type="ORF">C7373_11155</name>
</gene>
<dbReference type="EMBL" id="QEKK01000011">
    <property type="protein sequence ID" value="PVY47052.1"/>
    <property type="molecule type" value="Genomic_DNA"/>
</dbReference>
<proteinExistence type="predicted"/>
<accession>A0A2U1BEG5</accession>
<evidence type="ECO:0000313" key="2">
    <source>
        <dbReference type="Proteomes" id="UP000245778"/>
    </source>
</evidence>
<protein>
    <submittedName>
        <fullName evidence="1">Uncharacterized protein</fullName>
    </submittedName>
</protein>
<reference evidence="1 2" key="1">
    <citation type="submission" date="2018-04" db="EMBL/GenBank/DDBJ databases">
        <title>Genomic Encyclopedia of Type Strains, Phase IV (KMG-IV): sequencing the most valuable type-strain genomes for metagenomic binning, comparative biology and taxonomic classification.</title>
        <authorList>
            <person name="Goeker M."/>
        </authorList>
    </citation>
    <scope>NUCLEOTIDE SEQUENCE [LARGE SCALE GENOMIC DNA]</scope>
    <source>
        <strain evidence="1 2">DSM 26588</strain>
    </source>
</reference>
<dbReference type="AlphaFoldDB" id="A0A2U1BEG5"/>
<comment type="caution">
    <text evidence="1">The sequence shown here is derived from an EMBL/GenBank/DDBJ whole genome shotgun (WGS) entry which is preliminary data.</text>
</comment>
<evidence type="ECO:0000313" key="1">
    <source>
        <dbReference type="EMBL" id="PVY47052.1"/>
    </source>
</evidence>